<evidence type="ECO:0000313" key="2">
    <source>
        <dbReference type="Proteomes" id="UP001054945"/>
    </source>
</evidence>
<comment type="caution">
    <text evidence="1">The sequence shown here is derived from an EMBL/GenBank/DDBJ whole genome shotgun (WGS) entry which is preliminary data.</text>
</comment>
<proteinExistence type="predicted"/>
<sequence>MMQACGEYHQNFQSKSTTTLCKSGRIPKRYRLRILNMLLVEVDDNYQVYPPETYSPGLVLDIDLDTNTCSSEFPDLGKI</sequence>
<dbReference type="EMBL" id="BPLR01015755">
    <property type="protein sequence ID" value="GIY78417.1"/>
    <property type="molecule type" value="Genomic_DNA"/>
</dbReference>
<name>A0AAV4W6Q0_CAEEX</name>
<reference evidence="1 2" key="1">
    <citation type="submission" date="2021-06" db="EMBL/GenBank/DDBJ databases">
        <title>Caerostris extrusa draft genome.</title>
        <authorList>
            <person name="Kono N."/>
            <person name="Arakawa K."/>
        </authorList>
    </citation>
    <scope>NUCLEOTIDE SEQUENCE [LARGE SCALE GENOMIC DNA]</scope>
</reference>
<organism evidence="1 2">
    <name type="scientific">Caerostris extrusa</name>
    <name type="common">Bark spider</name>
    <name type="synonym">Caerostris bankana</name>
    <dbReference type="NCBI Taxonomy" id="172846"/>
    <lineage>
        <taxon>Eukaryota</taxon>
        <taxon>Metazoa</taxon>
        <taxon>Ecdysozoa</taxon>
        <taxon>Arthropoda</taxon>
        <taxon>Chelicerata</taxon>
        <taxon>Arachnida</taxon>
        <taxon>Araneae</taxon>
        <taxon>Araneomorphae</taxon>
        <taxon>Entelegynae</taxon>
        <taxon>Araneoidea</taxon>
        <taxon>Araneidae</taxon>
        <taxon>Caerostris</taxon>
    </lineage>
</organism>
<gene>
    <name evidence="1" type="ORF">CEXT_161061</name>
</gene>
<dbReference type="AlphaFoldDB" id="A0AAV4W6Q0"/>
<accession>A0AAV4W6Q0</accession>
<dbReference type="Proteomes" id="UP001054945">
    <property type="component" value="Unassembled WGS sequence"/>
</dbReference>
<keyword evidence="2" id="KW-1185">Reference proteome</keyword>
<evidence type="ECO:0000313" key="1">
    <source>
        <dbReference type="EMBL" id="GIY78417.1"/>
    </source>
</evidence>
<protein>
    <submittedName>
        <fullName evidence="1">Uncharacterized protein</fullName>
    </submittedName>
</protein>